<accession>A0ABY8EJG1</accession>
<sequence>MKERTLFELLSEVEDEDTFIDFIEALTKDRINSRYNKTNDEWQNNTIEDFLDSACSWGKCSKNGLEFYKKPNNQWKRCAQIIYMGKIYE</sequence>
<dbReference type="EMBL" id="CP120733">
    <property type="protein sequence ID" value="WFD11937.1"/>
    <property type="molecule type" value="Genomic_DNA"/>
</dbReference>
<keyword evidence="3" id="KW-1185">Reference proteome</keyword>
<evidence type="ECO:0000259" key="1">
    <source>
        <dbReference type="Pfam" id="PF24693"/>
    </source>
</evidence>
<reference evidence="2 3" key="1">
    <citation type="submission" date="2023-03" db="EMBL/GenBank/DDBJ databases">
        <title>Complete genome sequence of Tepidibacter sp. SWIR-1, isolated from a deep-sea hydrothermal vent.</title>
        <authorList>
            <person name="Li X."/>
        </authorList>
    </citation>
    <scope>NUCLEOTIDE SEQUENCE [LARGE SCALE GENOMIC DNA]</scope>
    <source>
        <strain evidence="2 3">SWIR-1</strain>
    </source>
</reference>
<organism evidence="2 3">
    <name type="scientific">Tepidibacter hydrothermalis</name>
    <dbReference type="NCBI Taxonomy" id="3036126"/>
    <lineage>
        <taxon>Bacteria</taxon>
        <taxon>Bacillati</taxon>
        <taxon>Bacillota</taxon>
        <taxon>Clostridia</taxon>
        <taxon>Peptostreptococcales</taxon>
        <taxon>Peptostreptococcaceae</taxon>
        <taxon>Tepidibacter</taxon>
    </lineage>
</organism>
<evidence type="ECO:0000313" key="2">
    <source>
        <dbReference type="EMBL" id="WFD11937.1"/>
    </source>
</evidence>
<dbReference type="InterPro" id="IPR056077">
    <property type="entry name" value="DUF7660"/>
</dbReference>
<dbReference type="Proteomes" id="UP001222800">
    <property type="component" value="Chromosome"/>
</dbReference>
<dbReference type="Pfam" id="PF24693">
    <property type="entry name" value="DUF7660"/>
    <property type="match status" value="1"/>
</dbReference>
<dbReference type="RefSeq" id="WP_277734161.1">
    <property type="nucleotide sequence ID" value="NZ_CP120733.1"/>
</dbReference>
<protein>
    <recommendedName>
        <fullName evidence="1">DUF7660 domain-containing protein</fullName>
    </recommendedName>
</protein>
<gene>
    <name evidence="2" type="ORF">P4S50_07635</name>
</gene>
<evidence type="ECO:0000313" key="3">
    <source>
        <dbReference type="Proteomes" id="UP001222800"/>
    </source>
</evidence>
<feature type="domain" description="DUF7660" evidence="1">
    <location>
        <begin position="17"/>
        <end position="89"/>
    </location>
</feature>
<proteinExistence type="predicted"/>
<name>A0ABY8EJG1_9FIRM</name>